<dbReference type="SUPFAM" id="SSF103473">
    <property type="entry name" value="MFS general substrate transporter"/>
    <property type="match status" value="1"/>
</dbReference>
<feature type="domain" description="Major facilitator superfamily (MFS) profile" evidence="7">
    <location>
        <begin position="23"/>
        <end position="419"/>
    </location>
</feature>
<dbReference type="GO" id="GO:0061513">
    <property type="term" value="F:glucose 6-phosphate:phosphate antiporter activity"/>
    <property type="evidence" value="ECO:0007669"/>
    <property type="project" value="TreeGrafter"/>
</dbReference>
<name>A0A2V1JTP7_EUBRA</name>
<dbReference type="PROSITE" id="PS50850">
    <property type="entry name" value="MFS"/>
    <property type="match status" value="1"/>
</dbReference>
<evidence type="ECO:0000259" key="7">
    <source>
        <dbReference type="PROSITE" id="PS50850"/>
    </source>
</evidence>
<feature type="transmembrane region" description="Helical" evidence="6">
    <location>
        <begin position="366"/>
        <end position="385"/>
    </location>
</feature>
<dbReference type="Pfam" id="PF07690">
    <property type="entry name" value="MFS_1"/>
    <property type="match status" value="1"/>
</dbReference>
<dbReference type="Proteomes" id="UP000245288">
    <property type="component" value="Unassembled WGS sequence"/>
</dbReference>
<dbReference type="RefSeq" id="WP_109215464.1">
    <property type="nucleotide sequence ID" value="NZ_CABMEW010000005.1"/>
</dbReference>
<comment type="subcellular location">
    <subcellularLocation>
        <location evidence="1">Cell membrane</location>
        <topology evidence="1">Multi-pass membrane protein</topology>
    </subcellularLocation>
</comment>
<feature type="transmembrane region" description="Helical" evidence="6">
    <location>
        <begin position="89"/>
        <end position="111"/>
    </location>
</feature>
<feature type="transmembrane region" description="Helical" evidence="6">
    <location>
        <begin position="275"/>
        <end position="293"/>
    </location>
</feature>
<feature type="transmembrane region" description="Helical" evidence="6">
    <location>
        <begin position="241"/>
        <end position="263"/>
    </location>
</feature>
<dbReference type="InterPro" id="IPR036259">
    <property type="entry name" value="MFS_trans_sf"/>
</dbReference>
<feature type="transmembrane region" description="Helical" evidence="6">
    <location>
        <begin position="117"/>
        <end position="140"/>
    </location>
</feature>
<sequence length="419" mass="45355">METKKLSKSLTDNRFGGWGWSMIFYTMILYFFYAAITTDGMNLIPSAFAEAHGWDANTLLSVATPAGLVGLVGGFVFGRLVIKTKPKNMSAVTLIITGVLYALLGMVPSVALYTIDLMLICFFASGFGTAACPAFIANWFPRKKGIALGWATMGAPISSSAFVAGFAVLLATKGIRTAFVIFGVLAVIVGIITFFWAKNEPADVNCLPDNMELDETVSTQELVLDNEKYSIKNILKNKNTWLIVFGYGFLWMVLVGIISQFVPRMMSVGYTNAEALTFMSITSIIAIPGSYLWGWLDSKFGTKSISIVFAFSYVAALVLLITSFNIVCVWLGCIFAGLGIGGLLNLLASMIISVFGRDGFMSANSIIYPLANVVRTLAFILMAMLLKVSGGSFTLPYVVFIVIDIIGAGLIMLIPYKKA</sequence>
<keyword evidence="3 6" id="KW-0812">Transmembrane</keyword>
<organism evidence="8 9">
    <name type="scientific">Eubacterium ramulus</name>
    <dbReference type="NCBI Taxonomy" id="39490"/>
    <lineage>
        <taxon>Bacteria</taxon>
        <taxon>Bacillati</taxon>
        <taxon>Bacillota</taxon>
        <taxon>Clostridia</taxon>
        <taxon>Eubacteriales</taxon>
        <taxon>Eubacteriaceae</taxon>
        <taxon>Eubacterium</taxon>
    </lineage>
</organism>
<feature type="transmembrane region" description="Helical" evidence="6">
    <location>
        <begin position="397"/>
        <end position="416"/>
    </location>
</feature>
<dbReference type="EMBL" id="JRFU01000079">
    <property type="protein sequence ID" value="PWE86885.1"/>
    <property type="molecule type" value="Genomic_DNA"/>
</dbReference>
<proteinExistence type="predicted"/>
<dbReference type="OrthoDB" id="182417at2"/>
<dbReference type="PANTHER" id="PTHR43826:SF3">
    <property type="entry name" value="GLUCOSE-6-PHOSPHATE EXCHANGER SLC37A4"/>
    <property type="match status" value="1"/>
</dbReference>
<evidence type="ECO:0000256" key="4">
    <source>
        <dbReference type="ARBA" id="ARBA00022989"/>
    </source>
</evidence>
<evidence type="ECO:0000313" key="9">
    <source>
        <dbReference type="Proteomes" id="UP000245288"/>
    </source>
</evidence>
<dbReference type="GO" id="GO:0005886">
    <property type="term" value="C:plasma membrane"/>
    <property type="evidence" value="ECO:0007669"/>
    <property type="project" value="UniProtKB-SubCell"/>
</dbReference>
<comment type="caution">
    <text evidence="8">The sequence shown here is derived from an EMBL/GenBank/DDBJ whole genome shotgun (WGS) entry which is preliminary data.</text>
</comment>
<keyword evidence="4 6" id="KW-1133">Transmembrane helix</keyword>
<dbReference type="Gene3D" id="1.20.1250.20">
    <property type="entry name" value="MFS general substrate transporter like domains"/>
    <property type="match status" value="2"/>
</dbReference>
<feature type="transmembrane region" description="Helical" evidence="6">
    <location>
        <begin position="15"/>
        <end position="36"/>
    </location>
</feature>
<dbReference type="AlphaFoldDB" id="A0A2V1JTP7"/>
<dbReference type="InterPro" id="IPR051337">
    <property type="entry name" value="OPA_Antiporter"/>
</dbReference>
<gene>
    <name evidence="8" type="ORF">LG34_07335</name>
</gene>
<evidence type="ECO:0000256" key="6">
    <source>
        <dbReference type="SAM" id="Phobius"/>
    </source>
</evidence>
<feature type="transmembrane region" description="Helical" evidence="6">
    <location>
        <begin position="147"/>
        <end position="171"/>
    </location>
</feature>
<keyword evidence="2" id="KW-0813">Transport</keyword>
<keyword evidence="9" id="KW-1185">Reference proteome</keyword>
<evidence type="ECO:0000256" key="1">
    <source>
        <dbReference type="ARBA" id="ARBA00004651"/>
    </source>
</evidence>
<feature type="transmembrane region" description="Helical" evidence="6">
    <location>
        <begin position="56"/>
        <end position="77"/>
    </location>
</feature>
<feature type="transmembrane region" description="Helical" evidence="6">
    <location>
        <begin position="305"/>
        <end position="323"/>
    </location>
</feature>
<reference evidence="8 9" key="1">
    <citation type="submission" date="2014-09" db="EMBL/GenBank/DDBJ databases">
        <title>Butyrate-producing bacteria isolated from human gut.</title>
        <authorList>
            <person name="Zhang Q."/>
            <person name="Zhao L."/>
        </authorList>
    </citation>
    <scope>NUCLEOTIDE SEQUENCE [LARGE SCALE GENOMIC DNA]</scope>
    <source>
        <strain evidence="8 9">21</strain>
    </source>
</reference>
<dbReference type="InterPro" id="IPR011701">
    <property type="entry name" value="MFS"/>
</dbReference>
<accession>A0A2V1JTP7</accession>
<dbReference type="InterPro" id="IPR020846">
    <property type="entry name" value="MFS_dom"/>
</dbReference>
<dbReference type="PANTHER" id="PTHR43826">
    <property type="entry name" value="GLUCOSE-6-PHOSPHATE EXCHANGER SLC37A4"/>
    <property type="match status" value="1"/>
</dbReference>
<evidence type="ECO:0000313" key="8">
    <source>
        <dbReference type="EMBL" id="PWE86885.1"/>
    </source>
</evidence>
<feature type="transmembrane region" description="Helical" evidence="6">
    <location>
        <begin position="177"/>
        <end position="197"/>
    </location>
</feature>
<keyword evidence="5 6" id="KW-0472">Membrane</keyword>
<evidence type="ECO:0000256" key="5">
    <source>
        <dbReference type="ARBA" id="ARBA00023136"/>
    </source>
</evidence>
<protein>
    <recommendedName>
        <fullName evidence="7">Major facilitator superfamily (MFS) profile domain-containing protein</fullName>
    </recommendedName>
</protein>
<dbReference type="GO" id="GO:0035435">
    <property type="term" value="P:phosphate ion transmembrane transport"/>
    <property type="evidence" value="ECO:0007669"/>
    <property type="project" value="TreeGrafter"/>
</dbReference>
<evidence type="ECO:0000256" key="2">
    <source>
        <dbReference type="ARBA" id="ARBA00022448"/>
    </source>
</evidence>
<feature type="transmembrane region" description="Helical" evidence="6">
    <location>
        <begin position="329"/>
        <end position="354"/>
    </location>
</feature>
<evidence type="ECO:0000256" key="3">
    <source>
        <dbReference type="ARBA" id="ARBA00022692"/>
    </source>
</evidence>